<proteinExistence type="predicted"/>
<dbReference type="KEGG" id="lse:F1C12_21830"/>
<evidence type="ECO:0000313" key="2">
    <source>
        <dbReference type="EMBL" id="QNE37926.1"/>
    </source>
</evidence>
<dbReference type="Proteomes" id="UP000515511">
    <property type="component" value="Plasmid unnamed1"/>
</dbReference>
<dbReference type="AlphaFoldDB" id="A0A7G6YHG1"/>
<dbReference type="EMBL" id="CP043642">
    <property type="protein sequence ID" value="QNE37926.1"/>
    <property type="molecule type" value="Genomic_DNA"/>
</dbReference>
<accession>A0A7G6YHG1</accession>
<keyword evidence="2" id="KW-0614">Plasmid</keyword>
<feature type="region of interest" description="Disordered" evidence="1">
    <location>
        <begin position="1"/>
        <end position="25"/>
    </location>
</feature>
<evidence type="ECO:0000256" key="1">
    <source>
        <dbReference type="SAM" id="MobiDB-lite"/>
    </source>
</evidence>
<reference evidence="3" key="1">
    <citation type="submission" date="2019-09" db="EMBL/GenBank/DDBJ databases">
        <title>Antimicrobial potential of Antarctic Bacteria.</title>
        <authorList>
            <person name="Benaud N."/>
            <person name="Edwards R.J."/>
            <person name="Ferrari B.C."/>
        </authorList>
    </citation>
    <scope>NUCLEOTIDE SEQUENCE [LARGE SCALE GENOMIC DNA]</scope>
    <source>
        <strain evidence="3">INR9</strain>
        <plasmid evidence="3">unnamed1</plasmid>
    </source>
</reference>
<feature type="compositionally biased region" description="Polar residues" evidence="1">
    <location>
        <begin position="225"/>
        <end position="241"/>
    </location>
</feature>
<protein>
    <submittedName>
        <fullName evidence="2">Uncharacterized protein</fullName>
    </submittedName>
</protein>
<geneLocation type="plasmid" evidence="2 3">
    <name>unnamed1</name>
</geneLocation>
<feature type="region of interest" description="Disordered" evidence="1">
    <location>
        <begin position="223"/>
        <end position="266"/>
    </location>
</feature>
<gene>
    <name evidence="2" type="ORF">F1C12_21830</name>
</gene>
<dbReference type="RefSeq" id="WP_185279199.1">
    <property type="nucleotide sequence ID" value="NZ_CP043642.1"/>
</dbReference>
<organism evidence="2 3">
    <name type="scientific">Leifsonia shinshuensis</name>
    <dbReference type="NCBI Taxonomy" id="150026"/>
    <lineage>
        <taxon>Bacteria</taxon>
        <taxon>Bacillati</taxon>
        <taxon>Actinomycetota</taxon>
        <taxon>Actinomycetes</taxon>
        <taxon>Micrococcales</taxon>
        <taxon>Microbacteriaceae</taxon>
        <taxon>Leifsonia</taxon>
    </lineage>
</organism>
<sequence length="544" mass="60311">MRTHVAPMRGRRSAADAGDRSWLPTPGEVAEALHAHEASDTFRPPRQRGEPAPRSWAIHVPAEEWAKIPAWWSGAHWFDCVIDWLHSPEREKARQRWHVADATLLAIAHVLRYAAEPATGRHVTLSYATIRARVLANTEAAEGRTIRLKADESVRLAIRTLEAGGFVHVHATGRNLLSREEKAEAFETHGGHQEQAANVMALTLPALKAVDNSASLDPVLGLTASVPSKPSSSVDLEQQSPRGMERATRARPNRNKGFSDDPSANVPERVRSLDRLRLLAHLDRHYGGSLAGPRLGKTGKLLTRHIGQLDHALTAAGVDLDAWTWWQIADLVDARHSGDKSTAQQKITAAADPLRYFIWMVKQVITPGEKPRTIIRTSPVKHATPSPARDDGRLPLAPTSAERQAIDTTIREIHRQRADELQAQRTRRATERRRITDVLLGEGMHPADFPAVVRKLHTEVQQVHELLTTRGWQLDHVELGHGDIVWINPKQKADIPDDADLNTVTTIRFAPPATADDHNTYVVNKAGSAHSDRAVTLGELFREL</sequence>
<name>A0A7G6YHG1_9MICO</name>
<evidence type="ECO:0000313" key="3">
    <source>
        <dbReference type="Proteomes" id="UP000515511"/>
    </source>
</evidence>